<dbReference type="AlphaFoldDB" id="A0A9P5Q3T7"/>
<evidence type="ECO:0000313" key="1">
    <source>
        <dbReference type="EMBL" id="KAF9073542.1"/>
    </source>
</evidence>
<keyword evidence="2" id="KW-1185">Reference proteome</keyword>
<dbReference type="Gene3D" id="3.20.20.80">
    <property type="entry name" value="Glycosidases"/>
    <property type="match status" value="1"/>
</dbReference>
<accession>A0A9P5Q3T7</accession>
<proteinExistence type="predicted"/>
<dbReference type="OrthoDB" id="3257981at2759"/>
<name>A0A9P5Q3T7_9AGAR</name>
<dbReference type="CDD" id="cd11577">
    <property type="entry name" value="GH71"/>
    <property type="match status" value="1"/>
</dbReference>
<dbReference type="Pfam" id="PF03659">
    <property type="entry name" value="Glyco_hydro_71"/>
    <property type="match status" value="1"/>
</dbReference>
<reference evidence="1" key="1">
    <citation type="submission" date="2020-11" db="EMBL/GenBank/DDBJ databases">
        <authorList>
            <consortium name="DOE Joint Genome Institute"/>
            <person name="Ahrendt S."/>
            <person name="Riley R."/>
            <person name="Andreopoulos W."/>
            <person name="Labutti K."/>
            <person name="Pangilinan J."/>
            <person name="Ruiz-Duenas F.J."/>
            <person name="Barrasa J.M."/>
            <person name="Sanchez-Garcia M."/>
            <person name="Camarero S."/>
            <person name="Miyauchi S."/>
            <person name="Serrano A."/>
            <person name="Linde D."/>
            <person name="Babiker R."/>
            <person name="Drula E."/>
            <person name="Ayuso-Fernandez I."/>
            <person name="Pacheco R."/>
            <person name="Padilla G."/>
            <person name="Ferreira P."/>
            <person name="Barriuso J."/>
            <person name="Kellner H."/>
            <person name="Castanera R."/>
            <person name="Alfaro M."/>
            <person name="Ramirez L."/>
            <person name="Pisabarro A.G."/>
            <person name="Kuo A."/>
            <person name="Tritt A."/>
            <person name="Lipzen A."/>
            <person name="He G."/>
            <person name="Yan M."/>
            <person name="Ng V."/>
            <person name="Cullen D."/>
            <person name="Martin F."/>
            <person name="Rosso M.-N."/>
            <person name="Henrissat B."/>
            <person name="Hibbett D."/>
            <person name="Martinez A.T."/>
            <person name="Grigoriev I.V."/>
        </authorList>
    </citation>
    <scope>NUCLEOTIDE SEQUENCE</scope>
    <source>
        <strain evidence="1">AH 40177</strain>
    </source>
</reference>
<dbReference type="InterPro" id="IPR005197">
    <property type="entry name" value="Glyco_hydro_71"/>
</dbReference>
<dbReference type="Proteomes" id="UP000772434">
    <property type="component" value="Unassembled WGS sequence"/>
</dbReference>
<dbReference type="GO" id="GO:0051118">
    <property type="term" value="F:glucan endo-1,3-alpha-glucosidase activity"/>
    <property type="evidence" value="ECO:0007669"/>
    <property type="project" value="InterPro"/>
</dbReference>
<evidence type="ECO:0000313" key="2">
    <source>
        <dbReference type="Proteomes" id="UP000772434"/>
    </source>
</evidence>
<keyword evidence="1" id="KW-0378">Hydrolase</keyword>
<sequence length="424" mass="48943">MDKLVFAHFMVGNTFPYTIQEWQEDIEMAHENNIDGFALNVGKETWQIERVADCFSAASRTKIPFQFFFSFDMSSILSEKKTDVQVLCTYIERFGKNERMLHYNHGLFVSTFSGEQSLFGHHTLDSAWIFVKERLSLAAQSPIHYVPSLFIDPALYPEMRSLDGAFNWNGGWPVHLDSKSPCCEIECPALESDNEHIRRLKGRTFMSAVAPWFFTHYGVDSWNKNWIYRGDDWLFVRRWEQLVAMRDQIDVVQVISWNDYGESHYIGPIKGTQPNSQKWVDGYPHNAWLKLTSYFSRAFKEGRYPKINKDQIFIWARPHSKHACASNDPVPRPKNWNLTDDKLWVVVLAKYPATVLMYGKSGVQVVDVLGGLTRLSRDLEPGDGSKVEMRRGEVLVAECSPSEFKFNEGQPLVYNFNAYTAHSS</sequence>
<protein>
    <submittedName>
        <fullName evidence="1">Glycoside hydrolase</fullName>
    </submittedName>
</protein>
<comment type="caution">
    <text evidence="1">The sequence shown here is derived from an EMBL/GenBank/DDBJ whole genome shotgun (WGS) entry which is preliminary data.</text>
</comment>
<gene>
    <name evidence="1" type="ORF">BDP27DRAFT_1318460</name>
</gene>
<dbReference type="EMBL" id="JADNRY010000017">
    <property type="protein sequence ID" value="KAF9073542.1"/>
    <property type="molecule type" value="Genomic_DNA"/>
</dbReference>
<organism evidence="1 2">
    <name type="scientific">Rhodocollybia butyracea</name>
    <dbReference type="NCBI Taxonomy" id="206335"/>
    <lineage>
        <taxon>Eukaryota</taxon>
        <taxon>Fungi</taxon>
        <taxon>Dikarya</taxon>
        <taxon>Basidiomycota</taxon>
        <taxon>Agaricomycotina</taxon>
        <taxon>Agaricomycetes</taxon>
        <taxon>Agaricomycetidae</taxon>
        <taxon>Agaricales</taxon>
        <taxon>Marasmiineae</taxon>
        <taxon>Omphalotaceae</taxon>
        <taxon>Rhodocollybia</taxon>
    </lineage>
</organism>